<evidence type="ECO:0000313" key="4">
    <source>
        <dbReference type="EMBL" id="KAG0593545.1"/>
    </source>
</evidence>
<dbReference type="InterPro" id="IPR011989">
    <property type="entry name" value="ARM-like"/>
</dbReference>
<dbReference type="SUPFAM" id="SSF48371">
    <property type="entry name" value="ARM repeat"/>
    <property type="match status" value="1"/>
</dbReference>
<comment type="similarity">
    <text evidence="1">Belongs to the SAPS family.</text>
</comment>
<dbReference type="InterPro" id="IPR007587">
    <property type="entry name" value="SAPS"/>
</dbReference>
<dbReference type="Gene3D" id="1.25.10.10">
    <property type="entry name" value="Leucine-rich Repeat Variant"/>
    <property type="match status" value="1"/>
</dbReference>
<organism evidence="5 6">
    <name type="scientific">Ceratodon purpureus</name>
    <name type="common">Fire moss</name>
    <name type="synonym">Dicranum purpureum</name>
    <dbReference type="NCBI Taxonomy" id="3225"/>
    <lineage>
        <taxon>Eukaryota</taxon>
        <taxon>Viridiplantae</taxon>
        <taxon>Streptophyta</taxon>
        <taxon>Embryophyta</taxon>
        <taxon>Bryophyta</taxon>
        <taxon>Bryophytina</taxon>
        <taxon>Bryopsida</taxon>
        <taxon>Dicranidae</taxon>
        <taxon>Pseudoditrichales</taxon>
        <taxon>Ditrichaceae</taxon>
        <taxon>Ceratodon</taxon>
    </lineage>
</organism>
<feature type="compositionally biased region" description="Basic and acidic residues" evidence="3">
    <location>
        <begin position="820"/>
        <end position="831"/>
    </location>
</feature>
<keyword evidence="6" id="KW-1185">Reference proteome</keyword>
<proteinExistence type="inferred from homology"/>
<feature type="region of interest" description="Disordered" evidence="3">
    <location>
        <begin position="419"/>
        <end position="438"/>
    </location>
</feature>
<dbReference type="OrthoDB" id="295029at2759"/>
<keyword evidence="2" id="KW-0131">Cell cycle</keyword>
<dbReference type="EMBL" id="CM026421">
    <property type="protein sequence ID" value="KAG0593545.1"/>
    <property type="molecule type" value="Genomic_DNA"/>
</dbReference>
<feature type="region of interest" description="Disordered" evidence="3">
    <location>
        <begin position="711"/>
        <end position="759"/>
    </location>
</feature>
<accession>A0A8T0JFV5</accession>
<dbReference type="PANTHER" id="PTHR12634">
    <property type="entry name" value="SIT4 YEAST -ASSOCIATING PROTEIN-RELATED"/>
    <property type="match status" value="1"/>
</dbReference>
<dbReference type="GO" id="GO:0019903">
    <property type="term" value="F:protein phosphatase binding"/>
    <property type="evidence" value="ECO:0007669"/>
    <property type="project" value="InterPro"/>
</dbReference>
<evidence type="ECO:0000256" key="1">
    <source>
        <dbReference type="ARBA" id="ARBA00006180"/>
    </source>
</evidence>
<gene>
    <name evidence="4" type="ORF">KC19_1G337700</name>
    <name evidence="5" type="ORF">KC19_1G338100</name>
</gene>
<dbReference type="PANTHER" id="PTHR12634:SF8">
    <property type="entry name" value="FIERY MOUNTAIN, ISOFORM D"/>
    <property type="match status" value="1"/>
</dbReference>
<feature type="compositionally biased region" description="Polar residues" evidence="3">
    <location>
        <begin position="603"/>
        <end position="614"/>
    </location>
</feature>
<evidence type="ECO:0000313" key="6">
    <source>
        <dbReference type="Proteomes" id="UP000822688"/>
    </source>
</evidence>
<protein>
    <submittedName>
        <fullName evidence="5">Uncharacterized protein</fullName>
    </submittedName>
</protein>
<sequence length="856" mass="94374">MFWRVAGLSTTSPVESVLDKDGYTLEELLDEDEIIQECKALNSRLINFMRAKTQVHALLRYVVAEPPENADSKRAFKFPFIACEIFTCEIDVIFKTLVEDEEIMNYLFSFLDSDRPHGTLLAGYFSKVVICLLLKKTVPVMRYLQAHQEVLKKLVDLIGITSIMEVLERLVGADEHIYAFHVDSLQWLAETDLLEMLVDKLSPPNSSEVHANAAETLSAVTRIAPSALASKLSSPKFVGRLFHHVLEDPESKSTLVHSLSVCISLLDPKRAASVAAAGAARGQHPAEPVITANPETVEGMLQRLGDLLAVLDVSKDEKMLPTTYGRLQPPLGIHRLKIVEFIAVLLRANSEGARLELVKSGAIQLVLKLFFDYPFNNMLHHHVESIVTSCLESNNKELIDHLFEECKFLEKLLAADENPYAPDSHAEPKPAVSKSPTRIGNMGHLTRLANRINQASNSNPTIQGHLQGNTKWSEWVSKVLQQRNAIENVFQWSCGRPTAVQDRPVDSDEDDFRDRDYDISTMANNINREVYRYGMFDNDDAEEGHGAMERDEEDMFFDDESAEVVISSLRLGEEQDSGRSDSMFGPNSNWFAFQDDFTRSTEESTPTFLITSPPRNEGGPSASVVSPPNSSGDSSSDDEVVLGEDEDLVDTASSAHDSARTSGKVEDRLVNGLEHEGLGSPTFRSAEDTELSSKLEGVDLSDNLSLFQQREREPGAAGSGATVVDDKNPFDLDFPDHVGPAGEAAVSGEGGSKSETVATGAAVSPAEFVHELVPEEGHMINPITGEEVAGVEPDGTIKAMEKMLKEGVVGEAVPMFKDEHHESEVEGEMKDPVSGNSDFNDVNYWRSDYSHKVVEE</sequence>
<dbReference type="InterPro" id="IPR016024">
    <property type="entry name" value="ARM-type_fold"/>
</dbReference>
<feature type="region of interest" description="Disordered" evidence="3">
    <location>
        <begin position="820"/>
        <end position="841"/>
    </location>
</feature>
<evidence type="ECO:0000313" key="5">
    <source>
        <dbReference type="EMBL" id="KAG0593551.1"/>
    </source>
</evidence>
<feature type="region of interest" description="Disordered" evidence="3">
    <location>
        <begin position="602"/>
        <end position="640"/>
    </location>
</feature>
<dbReference type="GO" id="GO:0019888">
    <property type="term" value="F:protein phosphatase regulator activity"/>
    <property type="evidence" value="ECO:0007669"/>
    <property type="project" value="TreeGrafter"/>
</dbReference>
<name>A0A8T0JFV5_CERPU</name>
<comment type="caution">
    <text evidence="5">The sequence shown here is derived from an EMBL/GenBank/DDBJ whole genome shotgun (WGS) entry which is preliminary data.</text>
</comment>
<evidence type="ECO:0000256" key="3">
    <source>
        <dbReference type="SAM" id="MobiDB-lite"/>
    </source>
</evidence>
<feature type="compositionally biased region" description="Low complexity" evidence="3">
    <location>
        <begin position="618"/>
        <end position="634"/>
    </location>
</feature>
<dbReference type="EMBL" id="CM026421">
    <property type="protein sequence ID" value="KAG0593551.1"/>
    <property type="molecule type" value="Genomic_DNA"/>
</dbReference>
<dbReference type="AlphaFoldDB" id="A0A8T0JFV5"/>
<evidence type="ECO:0000256" key="2">
    <source>
        <dbReference type="ARBA" id="ARBA00023306"/>
    </source>
</evidence>
<reference evidence="5" key="1">
    <citation type="submission" date="2020-06" db="EMBL/GenBank/DDBJ databases">
        <title>WGS assembly of Ceratodon purpureus strain R40.</title>
        <authorList>
            <person name="Carey S.B."/>
            <person name="Jenkins J."/>
            <person name="Shu S."/>
            <person name="Lovell J.T."/>
            <person name="Sreedasyam A."/>
            <person name="Maumus F."/>
            <person name="Tiley G.P."/>
            <person name="Fernandez-Pozo N."/>
            <person name="Barry K."/>
            <person name="Chen C."/>
            <person name="Wang M."/>
            <person name="Lipzen A."/>
            <person name="Daum C."/>
            <person name="Saski C.A."/>
            <person name="Payton A.C."/>
            <person name="Mcbreen J.C."/>
            <person name="Conrad R.E."/>
            <person name="Kollar L.M."/>
            <person name="Olsson S."/>
            <person name="Huttunen S."/>
            <person name="Landis J.B."/>
            <person name="Wickett N.J."/>
            <person name="Johnson M.G."/>
            <person name="Rensing S.A."/>
            <person name="Grimwood J."/>
            <person name="Schmutz J."/>
            <person name="Mcdaniel S.F."/>
        </authorList>
    </citation>
    <scope>NUCLEOTIDE SEQUENCE</scope>
    <source>
        <strain evidence="5">R40</strain>
    </source>
</reference>
<dbReference type="Proteomes" id="UP000822688">
    <property type="component" value="Chromosome 1"/>
</dbReference>
<feature type="compositionally biased region" description="Basic and acidic residues" evidence="3">
    <location>
        <begin position="724"/>
        <end position="736"/>
    </location>
</feature>
<dbReference type="Pfam" id="PF04499">
    <property type="entry name" value="SAPS"/>
    <property type="match status" value="1"/>
</dbReference>